<name>A0AAX6IGQ6_IRIPA</name>
<organism evidence="1 2">
    <name type="scientific">Iris pallida</name>
    <name type="common">Sweet iris</name>
    <dbReference type="NCBI Taxonomy" id="29817"/>
    <lineage>
        <taxon>Eukaryota</taxon>
        <taxon>Viridiplantae</taxon>
        <taxon>Streptophyta</taxon>
        <taxon>Embryophyta</taxon>
        <taxon>Tracheophyta</taxon>
        <taxon>Spermatophyta</taxon>
        <taxon>Magnoliopsida</taxon>
        <taxon>Liliopsida</taxon>
        <taxon>Asparagales</taxon>
        <taxon>Iridaceae</taxon>
        <taxon>Iridoideae</taxon>
        <taxon>Irideae</taxon>
        <taxon>Iris</taxon>
    </lineage>
</organism>
<gene>
    <name evidence="1" type="ORF">M6B38_256105</name>
</gene>
<protein>
    <submittedName>
        <fullName evidence="1">Guanosine nucleotide diphosphate dissociation inhibitor</fullName>
    </submittedName>
</protein>
<proteinExistence type="predicted"/>
<reference evidence="1" key="1">
    <citation type="journal article" date="2023" name="GigaByte">
        <title>Genome assembly of the bearded iris, Iris pallida Lam.</title>
        <authorList>
            <person name="Bruccoleri R.E."/>
            <person name="Oakeley E.J."/>
            <person name="Faust A.M.E."/>
            <person name="Altorfer M."/>
            <person name="Dessus-Babus S."/>
            <person name="Burckhardt D."/>
            <person name="Oertli M."/>
            <person name="Naumann U."/>
            <person name="Petersen F."/>
            <person name="Wong J."/>
        </authorList>
    </citation>
    <scope>NUCLEOTIDE SEQUENCE</scope>
    <source>
        <strain evidence="1">GSM-AAB239-AS_SAM_17_03QT</strain>
    </source>
</reference>
<comment type="caution">
    <text evidence="1">The sequence shown here is derived from an EMBL/GenBank/DDBJ whole genome shotgun (WGS) entry which is preliminary data.</text>
</comment>
<dbReference type="Proteomes" id="UP001140949">
    <property type="component" value="Unassembled WGS sequence"/>
</dbReference>
<evidence type="ECO:0000313" key="1">
    <source>
        <dbReference type="EMBL" id="KAJ6852520.1"/>
    </source>
</evidence>
<dbReference type="AlphaFoldDB" id="A0AAX6IGQ6"/>
<accession>A0AAX6IGQ6</accession>
<reference evidence="1" key="2">
    <citation type="submission" date="2023-04" db="EMBL/GenBank/DDBJ databases">
        <authorList>
            <person name="Bruccoleri R.E."/>
            <person name="Oakeley E.J."/>
            <person name="Faust A.-M."/>
            <person name="Dessus-Babus S."/>
            <person name="Altorfer M."/>
            <person name="Burckhardt D."/>
            <person name="Oertli M."/>
            <person name="Naumann U."/>
            <person name="Petersen F."/>
            <person name="Wong J."/>
        </authorList>
    </citation>
    <scope>NUCLEOTIDE SEQUENCE</scope>
    <source>
        <strain evidence="1">GSM-AAB239-AS_SAM_17_03QT</strain>
        <tissue evidence="1">Leaf</tissue>
    </source>
</reference>
<dbReference type="EMBL" id="JANAVB010001800">
    <property type="protein sequence ID" value="KAJ6852520.1"/>
    <property type="molecule type" value="Genomic_DNA"/>
</dbReference>
<sequence>MCFSFKYAIGPWTYQSSTTTTYPELFAYLKIVLGFHLVRVCFFFHSLSQSRFFFITVRLSYHCNNSSIVEMVRISSASPKVLSFFSDQEIIVRCWFYFLFIYFINELTKIVNAHLPYFLNVHAHLPCFLFIIYNNCYSISYCTKLYDKFEVYMARVKICWDFDHNHKLLIEINQIIYDYNHGKFSLFA</sequence>
<keyword evidence="2" id="KW-1185">Reference proteome</keyword>
<evidence type="ECO:0000313" key="2">
    <source>
        <dbReference type="Proteomes" id="UP001140949"/>
    </source>
</evidence>